<dbReference type="RefSeq" id="WP_218254391.1">
    <property type="nucleotide sequence ID" value="NZ_JABXWD010000803.1"/>
</dbReference>
<name>A0ABS6S5J4_9BACT</name>
<protein>
    <submittedName>
        <fullName evidence="1">Uncharacterized protein</fullName>
    </submittedName>
</protein>
<keyword evidence="2" id="KW-1185">Reference proteome</keyword>
<accession>A0ABS6S5J4</accession>
<dbReference type="EMBL" id="JABXWD010000803">
    <property type="protein sequence ID" value="MBV6343778.1"/>
    <property type="molecule type" value="Genomic_DNA"/>
</dbReference>
<comment type="caution">
    <text evidence="1">The sequence shown here is derived from an EMBL/GenBank/DDBJ whole genome shotgun (WGS) entry which is preliminary data.</text>
</comment>
<proteinExistence type="predicted"/>
<reference evidence="1 2" key="1">
    <citation type="journal article" date="2020" name="J Geophys Res Biogeosci">
        <title>Magnetotaxis as an Adaptation to Enable Bacterial Shuttling of Microbial Sulfur and Sulfur Cycling Across Aquatic Oxic#Anoxic Interfaces.</title>
        <authorList>
            <person name="Li J."/>
            <person name="Liu P."/>
            <person name="Wang J."/>
            <person name="Roberts A.P."/>
            <person name="Pan Y."/>
        </authorList>
    </citation>
    <scope>NUCLEOTIDE SEQUENCE [LARGE SCALE GENOMIC DNA]</scope>
    <source>
        <strain evidence="1 2">MYR-1_YQ</strain>
    </source>
</reference>
<dbReference type="Proteomes" id="UP001196980">
    <property type="component" value="Unassembled WGS sequence"/>
</dbReference>
<evidence type="ECO:0000313" key="2">
    <source>
        <dbReference type="Proteomes" id="UP001196980"/>
    </source>
</evidence>
<gene>
    <name evidence="1" type="ORF">HWQ67_19605</name>
</gene>
<sequence>MTTIVPGKRKEPFVVYTDIEQLHCEPEEKELLQKRMLYTWRNKPFILVFRKRDTRFDTTGTLKVDRIIDVFSCPRGYELCGVLLPRKEKDK</sequence>
<organism evidence="1 2">
    <name type="scientific">Candidatus Magnetobacterium casense</name>
    <dbReference type="NCBI Taxonomy" id="1455061"/>
    <lineage>
        <taxon>Bacteria</taxon>
        <taxon>Pseudomonadati</taxon>
        <taxon>Nitrospirota</taxon>
        <taxon>Thermodesulfovibrionia</taxon>
        <taxon>Thermodesulfovibrionales</taxon>
        <taxon>Candidatus Magnetobacteriaceae</taxon>
        <taxon>Candidatus Magnetobacterium</taxon>
    </lineage>
</organism>
<evidence type="ECO:0000313" key="1">
    <source>
        <dbReference type="EMBL" id="MBV6343778.1"/>
    </source>
</evidence>